<dbReference type="KEGG" id="cpi:Cpin_3485"/>
<proteinExistence type="predicted"/>
<accession>A0A979GPZ7</accession>
<dbReference type="Proteomes" id="UP000002215">
    <property type="component" value="Chromosome"/>
</dbReference>
<dbReference type="RefSeq" id="WP_012791128.1">
    <property type="nucleotide sequence ID" value="NC_013132.1"/>
</dbReference>
<reference evidence="2" key="1">
    <citation type="submission" date="2009-08" db="EMBL/GenBank/DDBJ databases">
        <title>The complete genome of Chitinophaga pinensis DSM 2588.</title>
        <authorList>
            <consortium name="US DOE Joint Genome Institute (JGI-PGF)"/>
            <person name="Lucas S."/>
            <person name="Copeland A."/>
            <person name="Lapidus A."/>
            <person name="Glavina del Rio T."/>
            <person name="Dalin E."/>
            <person name="Tice H."/>
            <person name="Bruce D."/>
            <person name="Goodwin L."/>
            <person name="Pitluck S."/>
            <person name="Kyrpides N."/>
            <person name="Mavromatis K."/>
            <person name="Ivanova N."/>
            <person name="Mikhailova N."/>
            <person name="Sims D."/>
            <person name="Meinche L."/>
            <person name="Brettin T."/>
            <person name="Detter J.C."/>
            <person name="Han C."/>
            <person name="Larimer F."/>
            <person name="Land M."/>
            <person name="Hauser L."/>
            <person name="Markowitz V."/>
            <person name="Cheng J.-F."/>
            <person name="Hugenholtz P."/>
            <person name="Woyke T."/>
            <person name="Wu D."/>
            <person name="Spring S."/>
            <person name="Klenk H.-P."/>
            <person name="Eisen J.A."/>
        </authorList>
    </citation>
    <scope>NUCLEOTIDE SEQUENCE [LARGE SCALE GENOMIC DNA]</scope>
    <source>
        <strain evidence="2">ATCC 43595 / DSM 2588 / LMG 13176 / NBRC 15968 / NCIMB 11800 / UQM 2034</strain>
    </source>
</reference>
<dbReference type="OrthoDB" id="681012at2"/>
<sequence>MAKQMSIFTFTGKLGNLIGYQRNGKYFLRSVPQSVRQTAATRRASRRFGLASRKAALIRHACYPELDIRCDGAHINRLNKVLIAAGDDHTAIAGFHFNQYAGLDRFFTVIPRLFRNEVLHIPAQSIIRHKGITGLEVKVIAIRIDFMSGQVTGRRAVTLMIDPETTFEGRDIALDVPGDGTLVIILQVRALDKNGIAGNRQHMAADIITVTALQMHGCFNKRTHPERLTLQQLLIPDIRHIADKGLVQLE</sequence>
<protein>
    <submittedName>
        <fullName evidence="1">Uncharacterized protein</fullName>
    </submittedName>
</protein>
<gene>
    <name evidence="1" type="ordered locus">Cpin_3485</name>
</gene>
<reference evidence="1 2" key="2">
    <citation type="journal article" date="2010" name="Stand. Genomic Sci.">
        <title>Complete genome sequence of Chitinophaga pinensis type strain (UQM 2034).</title>
        <authorList>
            <person name="Glavina Del Rio T."/>
            <person name="Abt B."/>
            <person name="Spring S."/>
            <person name="Lapidus A."/>
            <person name="Nolan M."/>
            <person name="Tice H."/>
            <person name="Copeland A."/>
            <person name="Cheng J.F."/>
            <person name="Chen F."/>
            <person name="Bruce D."/>
            <person name="Goodwin L."/>
            <person name="Pitluck S."/>
            <person name="Ivanova N."/>
            <person name="Mavromatis K."/>
            <person name="Mikhailova N."/>
            <person name="Pati A."/>
            <person name="Chen A."/>
            <person name="Palaniappan K."/>
            <person name="Land M."/>
            <person name="Hauser L."/>
            <person name="Chang Y.J."/>
            <person name="Jeffries C.D."/>
            <person name="Chain P."/>
            <person name="Saunders E."/>
            <person name="Detter J.C."/>
            <person name="Brettin T."/>
            <person name="Rohde M."/>
            <person name="Goker M."/>
            <person name="Bristow J."/>
            <person name="Eisen J.A."/>
            <person name="Markowitz V."/>
            <person name="Hugenholtz P."/>
            <person name="Kyrpides N.C."/>
            <person name="Klenk H.P."/>
            <person name="Lucas S."/>
        </authorList>
    </citation>
    <scope>NUCLEOTIDE SEQUENCE [LARGE SCALE GENOMIC DNA]</scope>
    <source>
        <strain evidence="2">ATCC 43595 / DSM 2588 / LMG 13176 / NBRC 15968 / NCIMB 11800 / UQM 2034</strain>
    </source>
</reference>
<evidence type="ECO:0000313" key="2">
    <source>
        <dbReference type="Proteomes" id="UP000002215"/>
    </source>
</evidence>
<evidence type="ECO:0000313" key="1">
    <source>
        <dbReference type="EMBL" id="ACU60952.1"/>
    </source>
</evidence>
<dbReference type="EMBL" id="CP001699">
    <property type="protein sequence ID" value="ACU60952.1"/>
    <property type="molecule type" value="Genomic_DNA"/>
</dbReference>
<organism evidence="1 2">
    <name type="scientific">Chitinophaga pinensis (strain ATCC 43595 / DSM 2588 / LMG 13176 / NBRC 15968 / NCIMB 11800 / UQM 2034)</name>
    <dbReference type="NCBI Taxonomy" id="485918"/>
    <lineage>
        <taxon>Bacteria</taxon>
        <taxon>Pseudomonadati</taxon>
        <taxon>Bacteroidota</taxon>
        <taxon>Chitinophagia</taxon>
        <taxon>Chitinophagales</taxon>
        <taxon>Chitinophagaceae</taxon>
        <taxon>Chitinophaga</taxon>
    </lineage>
</organism>
<dbReference type="AlphaFoldDB" id="A0A979GPZ7"/>
<name>A0A979GPZ7_CHIPD</name>